<feature type="region of interest" description="Disordered" evidence="1">
    <location>
        <begin position="103"/>
        <end position="139"/>
    </location>
</feature>
<proteinExistence type="predicted"/>
<keyword evidence="2" id="KW-1133">Transmembrane helix</keyword>
<comment type="caution">
    <text evidence="3">The sequence shown here is derived from an EMBL/GenBank/DDBJ whole genome shotgun (WGS) entry which is preliminary data.</text>
</comment>
<organism evidence="3 4">
    <name type="scientific">Haloprofundus marisrubri</name>
    <dbReference type="NCBI Taxonomy" id="1514971"/>
    <lineage>
        <taxon>Archaea</taxon>
        <taxon>Methanobacteriati</taxon>
        <taxon>Methanobacteriota</taxon>
        <taxon>Stenosarchaea group</taxon>
        <taxon>Halobacteria</taxon>
        <taxon>Halobacteriales</taxon>
        <taxon>Haloferacaceae</taxon>
        <taxon>Haloprofundus</taxon>
    </lineage>
</organism>
<dbReference type="EMBL" id="LOPU01000018">
    <property type="protein sequence ID" value="KTG10098.1"/>
    <property type="molecule type" value="Genomic_DNA"/>
</dbReference>
<feature type="transmembrane region" description="Helical" evidence="2">
    <location>
        <begin position="173"/>
        <end position="191"/>
    </location>
</feature>
<dbReference type="STRING" id="1514971.AUR64_10910"/>
<reference evidence="3 4" key="1">
    <citation type="submission" date="2015-12" db="EMBL/GenBank/DDBJ databases">
        <title>Haloprofundus marisrubri gen. nov., sp. nov., an extremely halophilic archaeon isolated from the Discovery deep brine-seawater interface in the Red Sea.</title>
        <authorList>
            <person name="Zhang G."/>
            <person name="Stingl U."/>
            <person name="Rashid M."/>
        </authorList>
    </citation>
    <scope>NUCLEOTIDE SEQUENCE [LARGE SCALE GENOMIC DNA]</scope>
    <source>
        <strain evidence="3 4">SB9</strain>
    </source>
</reference>
<evidence type="ECO:0000313" key="3">
    <source>
        <dbReference type="EMBL" id="KTG10098.1"/>
    </source>
</evidence>
<keyword evidence="4" id="KW-1185">Reference proteome</keyword>
<dbReference type="AlphaFoldDB" id="A0A0W1RAI2"/>
<dbReference type="OrthoDB" id="282430at2157"/>
<keyword evidence="2" id="KW-0472">Membrane</keyword>
<protein>
    <submittedName>
        <fullName evidence="3">Uncharacterized protein</fullName>
    </submittedName>
</protein>
<dbReference type="RefSeq" id="WP_058581453.1">
    <property type="nucleotide sequence ID" value="NZ_LOPU01000018.1"/>
</dbReference>
<dbReference type="Pfam" id="PF24368">
    <property type="entry name" value="DUF7524"/>
    <property type="match status" value="1"/>
</dbReference>
<evidence type="ECO:0000256" key="1">
    <source>
        <dbReference type="SAM" id="MobiDB-lite"/>
    </source>
</evidence>
<dbReference type="Proteomes" id="UP000054387">
    <property type="component" value="Unassembled WGS sequence"/>
</dbReference>
<name>A0A0W1RAI2_9EURY</name>
<evidence type="ECO:0000256" key="2">
    <source>
        <dbReference type="SAM" id="Phobius"/>
    </source>
</evidence>
<dbReference type="InterPro" id="IPR055946">
    <property type="entry name" value="DUF7524"/>
</dbReference>
<keyword evidence="2" id="KW-0812">Transmembrane</keyword>
<gene>
    <name evidence="3" type="ORF">AUR64_10910</name>
</gene>
<feature type="transmembrane region" description="Helical" evidence="2">
    <location>
        <begin position="146"/>
        <end position="167"/>
    </location>
</feature>
<evidence type="ECO:0000313" key="4">
    <source>
        <dbReference type="Proteomes" id="UP000054387"/>
    </source>
</evidence>
<sequence>MPQTLPVEINGERLHAVDAPSEFTTAGSFVLDLLNRGESVHVHVRLGEALSRVARLDSGNHYVERGATLPIRIAVDESLDRSVTDTIEISTGYGAKKTTVSVTVDPPEDDPGVDVDERLGRPSATETASASNPGPLDDVRDSVGDVGVVPLVGVGVVALTVVLGVGLALNSPVVFVAVGIVLGVALSFAASELR</sequence>
<accession>A0A0W1RAI2</accession>